<keyword evidence="3" id="KW-1185">Reference proteome</keyword>
<dbReference type="Proteomes" id="UP001239994">
    <property type="component" value="Unassembled WGS sequence"/>
</dbReference>
<feature type="region of interest" description="Disordered" evidence="1">
    <location>
        <begin position="70"/>
        <end position="119"/>
    </location>
</feature>
<comment type="caution">
    <text evidence="2">The sequence shown here is derived from an EMBL/GenBank/DDBJ whole genome shotgun (WGS) entry which is preliminary data.</text>
</comment>
<evidence type="ECO:0000256" key="1">
    <source>
        <dbReference type="SAM" id="MobiDB-lite"/>
    </source>
</evidence>
<dbReference type="EMBL" id="JAROKS010000016">
    <property type="protein sequence ID" value="KAK1794718.1"/>
    <property type="molecule type" value="Genomic_DNA"/>
</dbReference>
<evidence type="ECO:0000313" key="3">
    <source>
        <dbReference type="Proteomes" id="UP001239994"/>
    </source>
</evidence>
<dbReference type="AlphaFoldDB" id="A0AAD9DVI5"/>
<sequence length="119" mass="13190">MGGPVYGPGSDSAESYRDQLDYVNRHSEVDSAGFYSPYLEDHRGYTGYEEKGECSKVSLWLDIGSNREGNIPMEVEDDPHRDLPYHSDAKGSWNDEPPAHKAASKALPRICRSGTTTLP</sequence>
<feature type="compositionally biased region" description="Basic and acidic residues" evidence="1">
    <location>
        <begin position="78"/>
        <end position="89"/>
    </location>
</feature>
<reference evidence="2" key="1">
    <citation type="submission" date="2023-03" db="EMBL/GenBank/DDBJ databases">
        <title>Electrophorus voltai genome.</title>
        <authorList>
            <person name="Bian C."/>
        </authorList>
    </citation>
    <scope>NUCLEOTIDE SEQUENCE</scope>
    <source>
        <strain evidence="2">CB-2022</strain>
        <tissue evidence="2">Muscle</tissue>
    </source>
</reference>
<gene>
    <name evidence="2" type="ORF">P4O66_009881</name>
</gene>
<accession>A0AAD9DVI5</accession>
<proteinExistence type="predicted"/>
<name>A0AAD9DVI5_9TELE</name>
<evidence type="ECO:0000313" key="2">
    <source>
        <dbReference type="EMBL" id="KAK1794718.1"/>
    </source>
</evidence>
<protein>
    <submittedName>
        <fullName evidence="2">Uncharacterized protein</fullName>
    </submittedName>
</protein>
<organism evidence="2 3">
    <name type="scientific">Electrophorus voltai</name>
    <dbReference type="NCBI Taxonomy" id="2609070"/>
    <lineage>
        <taxon>Eukaryota</taxon>
        <taxon>Metazoa</taxon>
        <taxon>Chordata</taxon>
        <taxon>Craniata</taxon>
        <taxon>Vertebrata</taxon>
        <taxon>Euteleostomi</taxon>
        <taxon>Actinopterygii</taxon>
        <taxon>Neopterygii</taxon>
        <taxon>Teleostei</taxon>
        <taxon>Ostariophysi</taxon>
        <taxon>Gymnotiformes</taxon>
        <taxon>Gymnotoidei</taxon>
        <taxon>Gymnotidae</taxon>
        <taxon>Electrophorus</taxon>
    </lineage>
</organism>